<evidence type="ECO:0000256" key="1">
    <source>
        <dbReference type="SAM" id="MobiDB-lite"/>
    </source>
</evidence>
<feature type="region of interest" description="Disordered" evidence="1">
    <location>
        <begin position="126"/>
        <end position="161"/>
    </location>
</feature>
<gene>
    <name evidence="2" type="ORF">Fcan01_03616</name>
</gene>
<keyword evidence="3" id="KW-1185">Reference proteome</keyword>
<proteinExistence type="predicted"/>
<name>A0A226F772_FOLCA</name>
<reference evidence="2 3" key="1">
    <citation type="submission" date="2015-12" db="EMBL/GenBank/DDBJ databases">
        <title>The genome of Folsomia candida.</title>
        <authorList>
            <person name="Faddeeva A."/>
            <person name="Derks M.F."/>
            <person name="Anvar Y."/>
            <person name="Smit S."/>
            <person name="Van Straalen N."/>
            <person name="Roelofs D."/>
        </authorList>
    </citation>
    <scope>NUCLEOTIDE SEQUENCE [LARGE SCALE GENOMIC DNA]</scope>
    <source>
        <strain evidence="2 3">VU population</strain>
        <tissue evidence="2">Whole body</tissue>
    </source>
</reference>
<comment type="caution">
    <text evidence="2">The sequence shown here is derived from an EMBL/GenBank/DDBJ whole genome shotgun (WGS) entry which is preliminary data.</text>
</comment>
<dbReference type="EMBL" id="LNIX01000001">
    <property type="protein sequence ID" value="OXA65061.1"/>
    <property type="molecule type" value="Genomic_DNA"/>
</dbReference>
<dbReference type="AlphaFoldDB" id="A0A226F772"/>
<accession>A0A226F772</accession>
<sequence length="514" mass="59232">MEPSEEAERIVHTESHLHEGAGNVMGKIRVGHQKLIFPGWLIELDEAKLNTIIKIKTTLATGKKICDIMNELATPVRELGVTIPKQEIIEVLRRIPLDEEKGWSFPHFMLAMGSPKLAREKGALQDPIPFKSDDCNNSAQAQGDSRTSNYKNSGGKQKTKEQRTQALERLHQPYKYDKVDTWPLSDEQARALEELRAQEEVERSRSLRPKKESEEIDLTGYSLREKVFFSGLLIFEMYHTIRAVEDLYFQSDNIPVPKEKTILDQARRGFGIESAGTRKLGFAEWDRPLPPLPSASPYKGNLPFVATRWKITRPNEEERTRRRTLTTLQPLHLMVNPPPKMKGKIKVTENQGRIKRAIDYLASIGNCLAKLPFAHCIVHLSDTFLQKLEEINVHNLQGDPIPEVKPNNDLAKLQREVKELLYLYGLPRKIDKMKHLIDYNSAVCLRKICDHIKKQHWEFISEKKVEFRNKAWELMHVERIPCGPLRENFVYTFNTYLPYKSHLPVVSDTTPNPL</sequence>
<dbReference type="OrthoDB" id="8251605at2759"/>
<dbReference type="Proteomes" id="UP000198287">
    <property type="component" value="Unassembled WGS sequence"/>
</dbReference>
<feature type="compositionally biased region" description="Polar residues" evidence="1">
    <location>
        <begin position="135"/>
        <end position="156"/>
    </location>
</feature>
<evidence type="ECO:0000313" key="2">
    <source>
        <dbReference type="EMBL" id="OXA65061.1"/>
    </source>
</evidence>
<evidence type="ECO:0000313" key="3">
    <source>
        <dbReference type="Proteomes" id="UP000198287"/>
    </source>
</evidence>
<organism evidence="2 3">
    <name type="scientific">Folsomia candida</name>
    <name type="common">Springtail</name>
    <dbReference type="NCBI Taxonomy" id="158441"/>
    <lineage>
        <taxon>Eukaryota</taxon>
        <taxon>Metazoa</taxon>
        <taxon>Ecdysozoa</taxon>
        <taxon>Arthropoda</taxon>
        <taxon>Hexapoda</taxon>
        <taxon>Collembola</taxon>
        <taxon>Entomobryomorpha</taxon>
        <taxon>Isotomoidea</taxon>
        <taxon>Isotomidae</taxon>
        <taxon>Proisotominae</taxon>
        <taxon>Folsomia</taxon>
    </lineage>
</organism>
<protein>
    <submittedName>
        <fullName evidence="2">Uncharacterized protein</fullName>
    </submittedName>
</protein>